<evidence type="ECO:0000256" key="1">
    <source>
        <dbReference type="SAM" id="MobiDB-lite"/>
    </source>
</evidence>
<feature type="compositionally biased region" description="Basic and acidic residues" evidence="1">
    <location>
        <begin position="45"/>
        <end position="62"/>
    </location>
</feature>
<dbReference type="AlphaFoldDB" id="A0A4Y7TRP4"/>
<evidence type="ECO:0000313" key="3">
    <source>
        <dbReference type="Proteomes" id="UP000298030"/>
    </source>
</evidence>
<proteinExistence type="predicted"/>
<gene>
    <name evidence="2" type="ORF">FA13DRAFT_1088341</name>
</gene>
<keyword evidence="3" id="KW-1185">Reference proteome</keyword>
<protein>
    <submittedName>
        <fullName evidence="2">Uncharacterized protein</fullName>
    </submittedName>
</protein>
<organism evidence="2 3">
    <name type="scientific">Coprinellus micaceus</name>
    <name type="common">Glistening ink-cap mushroom</name>
    <name type="synonym">Coprinus micaceus</name>
    <dbReference type="NCBI Taxonomy" id="71717"/>
    <lineage>
        <taxon>Eukaryota</taxon>
        <taxon>Fungi</taxon>
        <taxon>Dikarya</taxon>
        <taxon>Basidiomycota</taxon>
        <taxon>Agaricomycotina</taxon>
        <taxon>Agaricomycetes</taxon>
        <taxon>Agaricomycetidae</taxon>
        <taxon>Agaricales</taxon>
        <taxon>Agaricineae</taxon>
        <taxon>Psathyrellaceae</taxon>
        <taxon>Coprinellus</taxon>
    </lineage>
</organism>
<comment type="caution">
    <text evidence="2">The sequence shown here is derived from an EMBL/GenBank/DDBJ whole genome shotgun (WGS) entry which is preliminary data.</text>
</comment>
<feature type="compositionally biased region" description="Basic and acidic residues" evidence="1">
    <location>
        <begin position="21"/>
        <end position="30"/>
    </location>
</feature>
<dbReference type="EMBL" id="QPFP01000005">
    <property type="protein sequence ID" value="TEB36850.1"/>
    <property type="molecule type" value="Genomic_DNA"/>
</dbReference>
<accession>A0A4Y7TRP4</accession>
<name>A0A4Y7TRP4_COPMI</name>
<reference evidence="2 3" key="1">
    <citation type="journal article" date="2019" name="Nat. Ecol. Evol.">
        <title>Megaphylogeny resolves global patterns of mushroom evolution.</title>
        <authorList>
            <person name="Varga T."/>
            <person name="Krizsan K."/>
            <person name="Foldi C."/>
            <person name="Dima B."/>
            <person name="Sanchez-Garcia M."/>
            <person name="Sanchez-Ramirez S."/>
            <person name="Szollosi G.J."/>
            <person name="Szarkandi J.G."/>
            <person name="Papp V."/>
            <person name="Albert L."/>
            <person name="Andreopoulos W."/>
            <person name="Angelini C."/>
            <person name="Antonin V."/>
            <person name="Barry K.W."/>
            <person name="Bougher N.L."/>
            <person name="Buchanan P."/>
            <person name="Buyck B."/>
            <person name="Bense V."/>
            <person name="Catcheside P."/>
            <person name="Chovatia M."/>
            <person name="Cooper J."/>
            <person name="Damon W."/>
            <person name="Desjardin D."/>
            <person name="Finy P."/>
            <person name="Geml J."/>
            <person name="Haridas S."/>
            <person name="Hughes K."/>
            <person name="Justo A."/>
            <person name="Karasinski D."/>
            <person name="Kautmanova I."/>
            <person name="Kiss B."/>
            <person name="Kocsube S."/>
            <person name="Kotiranta H."/>
            <person name="LaButti K.M."/>
            <person name="Lechner B.E."/>
            <person name="Liimatainen K."/>
            <person name="Lipzen A."/>
            <person name="Lukacs Z."/>
            <person name="Mihaltcheva S."/>
            <person name="Morgado L.N."/>
            <person name="Niskanen T."/>
            <person name="Noordeloos M.E."/>
            <person name="Ohm R.A."/>
            <person name="Ortiz-Santana B."/>
            <person name="Ovrebo C."/>
            <person name="Racz N."/>
            <person name="Riley R."/>
            <person name="Savchenko A."/>
            <person name="Shiryaev A."/>
            <person name="Soop K."/>
            <person name="Spirin V."/>
            <person name="Szebenyi C."/>
            <person name="Tomsovsky M."/>
            <person name="Tulloss R.E."/>
            <person name="Uehling J."/>
            <person name="Grigoriev I.V."/>
            <person name="Vagvolgyi C."/>
            <person name="Papp T."/>
            <person name="Martin F.M."/>
            <person name="Miettinen O."/>
            <person name="Hibbett D.S."/>
            <person name="Nagy L.G."/>
        </authorList>
    </citation>
    <scope>NUCLEOTIDE SEQUENCE [LARGE SCALE GENOMIC DNA]</scope>
    <source>
        <strain evidence="2 3">FP101781</strain>
    </source>
</reference>
<evidence type="ECO:0000313" key="2">
    <source>
        <dbReference type="EMBL" id="TEB36850.1"/>
    </source>
</evidence>
<feature type="region of interest" description="Disordered" evidence="1">
    <location>
        <begin position="21"/>
        <end position="69"/>
    </location>
</feature>
<sequence>MWTRRPRFAPGWKFLRIRSSERRSDCDRKGWGTGMRSRRSMQVRDTPREREREREREMERSKQRARRGH</sequence>
<dbReference type="Proteomes" id="UP000298030">
    <property type="component" value="Unassembled WGS sequence"/>
</dbReference>